<reference evidence="1 2" key="1">
    <citation type="journal article" date="2003" name="Gene">
        <title>Distinctiveness of the genomic sequence of Shiga toxin 2-converting phage isolated from Escherichia coli O157:H7 Okayama strain as compared to other Shiga toxin 2-converting phages.</title>
        <authorList>
            <person name="Sato T."/>
            <person name="Shimizu T."/>
            <person name="Watarai M."/>
            <person name="Kobayashi M."/>
            <person name="Kano S."/>
            <person name="Hamabata T."/>
            <person name="Takeda Y."/>
            <person name="Yamasaki S."/>
        </authorList>
    </citation>
    <scope>NUCLEOTIDE SEQUENCE</scope>
    <source>
        <strain evidence="1">Stx2 phage-I</strain>
    </source>
</reference>
<dbReference type="Proteomes" id="UP000001920">
    <property type="component" value="Genome"/>
</dbReference>
<accession>Q8SC39</accession>
<proteinExistence type="predicted"/>
<dbReference type="EMBL" id="AP004402">
    <property type="protein sequence ID" value="BAB87987.1"/>
    <property type="molecule type" value="Genomic_DNA"/>
</dbReference>
<sequence length="126" mass="14484">MIAHPRKQFVWTNTNNLCKVSNQNSAGLANSIGKLNFRCCESKLFLQFSLLVFKVGRKAQCLRKGLWYFRGCPFEFSPAVNKASGEFRRQLSDDNNAASLTLFAFEYIHACEFVRANCLFIFNFLH</sequence>
<evidence type="ECO:0000313" key="1">
    <source>
        <dbReference type="EMBL" id="BAB87987.1"/>
    </source>
</evidence>
<protein>
    <submittedName>
        <fullName evidence="1">Uncharacterized protein</fullName>
    </submittedName>
</protein>
<evidence type="ECO:0000313" key="2">
    <source>
        <dbReference type="Proteomes" id="UP000001920"/>
    </source>
</evidence>
<organism evidence="1 2">
    <name type="scientific">Stx2 converting phage I</name>
    <dbReference type="NCBI Taxonomy" id="180816"/>
    <lineage>
        <taxon>Viruses</taxon>
        <taxon>Duplodnaviria</taxon>
        <taxon>Heunggongvirae</taxon>
        <taxon>Uroviricota</taxon>
        <taxon>Caudoviricetes</taxon>
        <taxon>Sepvirinae</taxon>
        <taxon>Traversvirus</taxon>
        <taxon>Traversvirus tv933W</taxon>
    </lineage>
</organism>
<name>Q8SC39_9CAUD</name>